<evidence type="ECO:0000313" key="2">
    <source>
        <dbReference type="Proteomes" id="UP001148838"/>
    </source>
</evidence>
<gene>
    <name evidence="1" type="ORF">ANN_14915</name>
</gene>
<name>A0ABQ8SZ05_PERAM</name>
<comment type="caution">
    <text evidence="1">The sequence shown here is derived from an EMBL/GenBank/DDBJ whole genome shotgun (WGS) entry which is preliminary data.</text>
</comment>
<keyword evidence="2" id="KW-1185">Reference proteome</keyword>
<reference evidence="1 2" key="1">
    <citation type="journal article" date="2022" name="Allergy">
        <title>Genome assembly and annotation of Periplaneta americana reveal a comprehensive cockroach allergen profile.</title>
        <authorList>
            <person name="Wang L."/>
            <person name="Xiong Q."/>
            <person name="Saelim N."/>
            <person name="Wang L."/>
            <person name="Nong W."/>
            <person name="Wan A.T."/>
            <person name="Shi M."/>
            <person name="Liu X."/>
            <person name="Cao Q."/>
            <person name="Hui J.H.L."/>
            <person name="Sookrung N."/>
            <person name="Leung T.F."/>
            <person name="Tungtrongchitr A."/>
            <person name="Tsui S.K.W."/>
        </authorList>
    </citation>
    <scope>NUCLEOTIDE SEQUENCE [LARGE SCALE GENOMIC DNA]</scope>
    <source>
        <strain evidence="1">PWHHKU_190912</strain>
    </source>
</reference>
<organism evidence="1 2">
    <name type="scientific">Periplaneta americana</name>
    <name type="common">American cockroach</name>
    <name type="synonym">Blatta americana</name>
    <dbReference type="NCBI Taxonomy" id="6978"/>
    <lineage>
        <taxon>Eukaryota</taxon>
        <taxon>Metazoa</taxon>
        <taxon>Ecdysozoa</taxon>
        <taxon>Arthropoda</taxon>
        <taxon>Hexapoda</taxon>
        <taxon>Insecta</taxon>
        <taxon>Pterygota</taxon>
        <taxon>Neoptera</taxon>
        <taxon>Polyneoptera</taxon>
        <taxon>Dictyoptera</taxon>
        <taxon>Blattodea</taxon>
        <taxon>Blattoidea</taxon>
        <taxon>Blattidae</taxon>
        <taxon>Blattinae</taxon>
        <taxon>Periplaneta</taxon>
    </lineage>
</organism>
<evidence type="ECO:0000313" key="1">
    <source>
        <dbReference type="EMBL" id="KAJ4438961.1"/>
    </source>
</evidence>
<accession>A0ABQ8SZ05</accession>
<protein>
    <submittedName>
        <fullName evidence="1">Uncharacterized protein</fullName>
    </submittedName>
</protein>
<proteinExistence type="predicted"/>
<dbReference type="Proteomes" id="UP001148838">
    <property type="component" value="Unassembled WGS sequence"/>
</dbReference>
<sequence length="145" mass="16110">MAGLCEGGNEPSGSLKAICNFIVRGGTQKKRDLAPRCSICSVIARRGPHSQLPVRQIGHCPRADRAWVDTGSTEHCGTARCGEKRGERAYAAREFARASGAGREERDLDCSLEYYLWTRVELSRLRRCGYKRRNASELGQCVIHD</sequence>
<dbReference type="EMBL" id="JAJSOF020000019">
    <property type="protein sequence ID" value="KAJ4438961.1"/>
    <property type="molecule type" value="Genomic_DNA"/>
</dbReference>